<dbReference type="GO" id="GO:0016887">
    <property type="term" value="F:ATP hydrolysis activity"/>
    <property type="evidence" value="ECO:0007669"/>
    <property type="project" value="InterPro"/>
</dbReference>
<organism evidence="6 7">
    <name type="scientific">Thecamonas trahens ATCC 50062</name>
    <dbReference type="NCBI Taxonomy" id="461836"/>
    <lineage>
        <taxon>Eukaryota</taxon>
        <taxon>Apusozoa</taxon>
        <taxon>Apusomonadida</taxon>
        <taxon>Apusomonadidae</taxon>
        <taxon>Thecamonas</taxon>
    </lineage>
</organism>
<dbReference type="InterPro" id="IPR003959">
    <property type="entry name" value="ATPase_AAA_core"/>
</dbReference>
<sequence>MNSGTMDGPQAEVNAAVARLAAMAESARGARTGVAALVSLAPSIFVLGPAGTGKTTLAGRLTAAWTEACPKAACGCSAEQRVVQVSGQDLVLEALVKRADAGVVEKAVASPECVGKAECRAGEPWLAGAFARVVIIDDAHELVVDTPYTNRLAGALLDAVADAATSRTLLVVIGASDVPRWALLVDRCAASVGQQVRMQAPTMAARKTQLAAWLSKTGSSNSSVDVECLASLTHAGTARDVVAGLLMSELAGAPPADALRYAMAHGGGQASGGPPPPPAATDGTEQVWVGYPEVRERLKSLVALKVSAPSLAAAYGLSGASGILLHGPPGVGKTLLGTSLAETLGGGQLRSMQVSLPDVLSPYVGETEANIRAVFEAARAAAPCLVFFDELDAFGAARRAEPGGTSDAIEERLLTQLLTELDGVSARGAVLVVGATSRPDLVDKALLRPGRFDALVHIPLPDATSRAAILSHFTHAATAANDDLVLATEGYSGADLRALVSACERTGRDALDLVASGDVCGISE</sequence>
<dbReference type="SUPFAM" id="SSF52540">
    <property type="entry name" value="P-loop containing nucleoside triphosphate hydrolases"/>
    <property type="match status" value="2"/>
</dbReference>
<keyword evidence="1 4" id="KW-0547">Nucleotide-binding</keyword>
<dbReference type="Gene3D" id="3.40.50.300">
    <property type="entry name" value="P-loop containing nucleotide triphosphate hydrolases"/>
    <property type="match status" value="2"/>
</dbReference>
<dbReference type="EMBL" id="GL349444">
    <property type="protein sequence ID" value="KNC46928.1"/>
    <property type="molecule type" value="Genomic_DNA"/>
</dbReference>
<keyword evidence="7" id="KW-1185">Reference proteome</keyword>
<dbReference type="eggNOG" id="KOG0730">
    <property type="taxonomic scope" value="Eukaryota"/>
</dbReference>
<dbReference type="Proteomes" id="UP000054408">
    <property type="component" value="Unassembled WGS sequence"/>
</dbReference>
<dbReference type="STRING" id="461836.A0A0L0D6J5"/>
<evidence type="ECO:0000313" key="6">
    <source>
        <dbReference type="EMBL" id="KNC46928.1"/>
    </source>
</evidence>
<dbReference type="RefSeq" id="XP_013760260.1">
    <property type="nucleotide sequence ID" value="XM_013904806.1"/>
</dbReference>
<dbReference type="InterPro" id="IPR003960">
    <property type="entry name" value="ATPase_AAA_CS"/>
</dbReference>
<proteinExistence type="inferred from homology"/>
<dbReference type="FunFam" id="3.40.50.300:FF:001025">
    <property type="entry name" value="ATPase family, AAA domain-containing 2B"/>
    <property type="match status" value="1"/>
</dbReference>
<dbReference type="InterPro" id="IPR003593">
    <property type="entry name" value="AAA+_ATPase"/>
</dbReference>
<evidence type="ECO:0000256" key="4">
    <source>
        <dbReference type="RuleBase" id="RU003651"/>
    </source>
</evidence>
<protein>
    <recommendedName>
        <fullName evidence="5">AAA+ ATPase domain-containing protein</fullName>
    </recommendedName>
</protein>
<feature type="domain" description="AAA+ ATPase" evidence="5">
    <location>
        <begin position="40"/>
        <end position="202"/>
    </location>
</feature>
<evidence type="ECO:0000313" key="7">
    <source>
        <dbReference type="Proteomes" id="UP000054408"/>
    </source>
</evidence>
<evidence type="ECO:0000256" key="3">
    <source>
        <dbReference type="ARBA" id="ARBA00023054"/>
    </source>
</evidence>
<gene>
    <name evidence="6" type="ORF">AMSG_11762</name>
</gene>
<evidence type="ECO:0000256" key="2">
    <source>
        <dbReference type="ARBA" id="ARBA00022840"/>
    </source>
</evidence>
<dbReference type="Gene3D" id="1.10.8.60">
    <property type="match status" value="1"/>
</dbReference>
<feature type="domain" description="AAA+ ATPase" evidence="5">
    <location>
        <begin position="319"/>
        <end position="462"/>
    </location>
</feature>
<comment type="similarity">
    <text evidence="4">Belongs to the AAA ATPase family.</text>
</comment>
<dbReference type="GeneID" id="25569677"/>
<dbReference type="InterPro" id="IPR050168">
    <property type="entry name" value="AAA_ATPase_domain"/>
</dbReference>
<dbReference type="AlphaFoldDB" id="A0A0L0D6J5"/>
<dbReference type="PROSITE" id="PS00674">
    <property type="entry name" value="AAA"/>
    <property type="match status" value="1"/>
</dbReference>
<dbReference type="Pfam" id="PF00004">
    <property type="entry name" value="AAA"/>
    <property type="match status" value="2"/>
</dbReference>
<reference evidence="6 7" key="1">
    <citation type="submission" date="2010-05" db="EMBL/GenBank/DDBJ databases">
        <title>The Genome Sequence of Thecamonas trahens ATCC 50062.</title>
        <authorList>
            <consortium name="The Broad Institute Genome Sequencing Platform"/>
            <person name="Russ C."/>
            <person name="Cuomo C."/>
            <person name="Shea T."/>
            <person name="Young S.K."/>
            <person name="Zeng Q."/>
            <person name="Koehrsen M."/>
            <person name="Haas B."/>
            <person name="Borodovsky M."/>
            <person name="Guigo R."/>
            <person name="Alvarado L."/>
            <person name="Berlin A."/>
            <person name="Bochicchio J."/>
            <person name="Borenstein D."/>
            <person name="Chapman S."/>
            <person name="Chen Z."/>
            <person name="Freedman E."/>
            <person name="Gellesch M."/>
            <person name="Goldberg J."/>
            <person name="Griggs A."/>
            <person name="Gujja S."/>
            <person name="Heilman E."/>
            <person name="Heiman D."/>
            <person name="Hepburn T."/>
            <person name="Howarth C."/>
            <person name="Jen D."/>
            <person name="Larson L."/>
            <person name="Mehta T."/>
            <person name="Park D."/>
            <person name="Pearson M."/>
            <person name="Roberts A."/>
            <person name="Saif S."/>
            <person name="Shenoy N."/>
            <person name="Sisk P."/>
            <person name="Stolte C."/>
            <person name="Sykes S."/>
            <person name="Thomson T."/>
            <person name="Walk T."/>
            <person name="White J."/>
            <person name="Yandava C."/>
            <person name="Burger G."/>
            <person name="Gray M.W."/>
            <person name="Holland P.W.H."/>
            <person name="King N."/>
            <person name="Lang F.B.F."/>
            <person name="Roger A.J."/>
            <person name="Ruiz-Trillo I."/>
            <person name="Lander E."/>
            <person name="Nusbaum C."/>
        </authorList>
    </citation>
    <scope>NUCLEOTIDE SEQUENCE [LARGE SCALE GENOMIC DNA]</scope>
    <source>
        <strain evidence="6 7">ATCC 50062</strain>
    </source>
</reference>
<dbReference type="SMART" id="SM00382">
    <property type="entry name" value="AAA"/>
    <property type="match status" value="2"/>
</dbReference>
<dbReference type="PANTHER" id="PTHR23077">
    <property type="entry name" value="AAA-FAMILY ATPASE"/>
    <property type="match status" value="1"/>
</dbReference>
<keyword evidence="2 4" id="KW-0067">ATP-binding</keyword>
<dbReference type="GO" id="GO:0005524">
    <property type="term" value="F:ATP binding"/>
    <property type="evidence" value="ECO:0007669"/>
    <property type="project" value="UniProtKB-KW"/>
</dbReference>
<keyword evidence="3" id="KW-0175">Coiled coil</keyword>
<dbReference type="InterPro" id="IPR027417">
    <property type="entry name" value="P-loop_NTPase"/>
</dbReference>
<evidence type="ECO:0000256" key="1">
    <source>
        <dbReference type="ARBA" id="ARBA00022741"/>
    </source>
</evidence>
<dbReference type="PANTHER" id="PTHR23077:SF171">
    <property type="entry name" value="NUCLEAR VALOSIN-CONTAINING PROTEIN-LIKE"/>
    <property type="match status" value="1"/>
</dbReference>
<name>A0A0L0D6J5_THETB</name>
<accession>A0A0L0D6J5</accession>
<evidence type="ECO:0000259" key="5">
    <source>
        <dbReference type="SMART" id="SM00382"/>
    </source>
</evidence>